<name>A0A4R5AC58_9ACTN</name>
<dbReference type="CDD" id="cd11304">
    <property type="entry name" value="Cadherin_repeat"/>
    <property type="match status" value="1"/>
</dbReference>
<dbReference type="AlphaFoldDB" id="A0A4R5AC58"/>
<keyword evidence="4" id="KW-1185">Reference proteome</keyword>
<reference evidence="3 4" key="1">
    <citation type="submission" date="2019-02" db="EMBL/GenBank/DDBJ databases">
        <title>Draft genome sequences of novel Actinobacteria.</title>
        <authorList>
            <person name="Sahin N."/>
            <person name="Ay H."/>
            <person name="Saygin H."/>
        </authorList>
    </citation>
    <scope>NUCLEOTIDE SEQUENCE [LARGE SCALE GENOMIC DNA]</scope>
    <source>
        <strain evidence="3 4">8K307</strain>
    </source>
</reference>
<dbReference type="EMBL" id="SMLB01000019">
    <property type="protein sequence ID" value="TDD68609.1"/>
    <property type="molecule type" value="Genomic_DNA"/>
</dbReference>
<dbReference type="SUPFAM" id="SSF49313">
    <property type="entry name" value="Cadherin-like"/>
    <property type="match status" value="1"/>
</dbReference>
<dbReference type="RefSeq" id="WP_132104000.1">
    <property type="nucleotide sequence ID" value="NZ_SMLB01000019.1"/>
</dbReference>
<proteinExistence type="predicted"/>
<dbReference type="Pfam" id="PF13088">
    <property type="entry name" value="BNR_2"/>
    <property type="match status" value="1"/>
</dbReference>
<dbReference type="Gene3D" id="2.60.40.60">
    <property type="entry name" value="Cadherins"/>
    <property type="match status" value="1"/>
</dbReference>
<organism evidence="3 4">
    <name type="scientific">Jiangella aurantiaca</name>
    <dbReference type="NCBI Taxonomy" id="2530373"/>
    <lineage>
        <taxon>Bacteria</taxon>
        <taxon>Bacillati</taxon>
        <taxon>Actinomycetota</taxon>
        <taxon>Actinomycetes</taxon>
        <taxon>Jiangellales</taxon>
        <taxon>Jiangellaceae</taxon>
        <taxon>Jiangella</taxon>
    </lineage>
</organism>
<evidence type="ECO:0000256" key="1">
    <source>
        <dbReference type="SAM" id="SignalP"/>
    </source>
</evidence>
<evidence type="ECO:0000259" key="2">
    <source>
        <dbReference type="PROSITE" id="PS50268"/>
    </source>
</evidence>
<protein>
    <recommendedName>
        <fullName evidence="2">Cadherin domain-containing protein</fullName>
    </recommendedName>
</protein>
<comment type="caution">
    <text evidence="3">The sequence shown here is derived from an EMBL/GenBank/DDBJ whole genome shotgun (WGS) entry which is preliminary data.</text>
</comment>
<dbReference type="InterPro" id="IPR015919">
    <property type="entry name" value="Cadherin-like_sf"/>
</dbReference>
<evidence type="ECO:0000313" key="4">
    <source>
        <dbReference type="Proteomes" id="UP000295217"/>
    </source>
</evidence>
<evidence type="ECO:0000313" key="3">
    <source>
        <dbReference type="EMBL" id="TDD68609.1"/>
    </source>
</evidence>
<dbReference type="GO" id="GO:0016020">
    <property type="term" value="C:membrane"/>
    <property type="evidence" value="ECO:0007669"/>
    <property type="project" value="InterPro"/>
</dbReference>
<dbReference type="SUPFAM" id="SSF50939">
    <property type="entry name" value="Sialidases"/>
    <property type="match status" value="1"/>
</dbReference>
<accession>A0A4R5AC58</accession>
<dbReference type="PANTHER" id="PTHR43752">
    <property type="entry name" value="BNR/ASP-BOX REPEAT FAMILY PROTEIN"/>
    <property type="match status" value="1"/>
</dbReference>
<feature type="chain" id="PRO_5038796418" description="Cadherin domain-containing protein" evidence="1">
    <location>
        <begin position="28"/>
        <end position="666"/>
    </location>
</feature>
<feature type="domain" description="Cadherin" evidence="2">
    <location>
        <begin position="249"/>
        <end position="354"/>
    </location>
</feature>
<dbReference type="Proteomes" id="UP000295217">
    <property type="component" value="Unassembled WGS sequence"/>
</dbReference>
<dbReference type="PROSITE" id="PS50268">
    <property type="entry name" value="CADHERIN_2"/>
    <property type="match status" value="1"/>
</dbReference>
<dbReference type="InterPro" id="IPR002126">
    <property type="entry name" value="Cadherin-like_dom"/>
</dbReference>
<dbReference type="CDD" id="cd15482">
    <property type="entry name" value="Sialidase_non-viral"/>
    <property type="match status" value="1"/>
</dbReference>
<feature type="signal peptide" evidence="1">
    <location>
        <begin position="1"/>
        <end position="27"/>
    </location>
</feature>
<gene>
    <name evidence="3" type="ORF">E1262_15275</name>
</gene>
<dbReference type="OrthoDB" id="5165766at2"/>
<dbReference type="Gene3D" id="2.120.10.10">
    <property type="match status" value="1"/>
</dbReference>
<sequence>MPRTAVVAAIAALGLIAGLGVSTTASAPAARAAAGDVRTFDAEPLGAPPAGYTTQGDVTVAEAPFGAPGNRAVHLADYTSTLQSRLQIPAPAAAARRFEFDFAMHTTRQAVFVAVHAAGDNPALGTYRFMINPVYPYGGSTTAQVSVYDGQRYLRLATVPMLTARDHPSRVRIDASIEAAVLTVNGMSFRTTVRASGGSAITGLELASSGASGVGSDAYLDDVALSDLDPAGPALAEGLPVTGVLPSYVAEKHPASTVVATIDAPDVRAAQVRAEVVVDGVDEPFAGRVHGETGRLLVSAPIDSEDIGLHPVTVTVTDLRTGVTRSTQMRIQAYAPIPARVVSQEPAGAAEPRFPDAVRLADGTIVLAYHFADAHTNANGVVRMVRSADGGKTWTDPVTVAATAGADNRDPKLNVLRDGTVLLTVFRTDWSTRPESNLGTFVYRSVDGGLTFPEVTRVESAQPGAWQHGPAVELPSGDILQPLYGYGARVARSTDGGRTFPAANELTVVEDDARFSNGEPNIVRLPSGELVMQIRRHDNLLGIESESTLVRSYDDGRTWTDPEPTGLPASSAHLLLTADGSVLMTYGNYAQPGRPTYGVLIADPAGPWTQHRPVPLYNSGWEDQANPTSVQLDDGTFLTFGFDVADRTVVSFRSAADDYEARLFQP</sequence>
<dbReference type="PANTHER" id="PTHR43752:SF2">
    <property type="entry name" value="BNR_ASP-BOX REPEAT FAMILY PROTEIN"/>
    <property type="match status" value="1"/>
</dbReference>
<dbReference type="GO" id="GO:0007156">
    <property type="term" value="P:homophilic cell adhesion via plasma membrane adhesion molecules"/>
    <property type="evidence" value="ECO:0007669"/>
    <property type="project" value="InterPro"/>
</dbReference>
<dbReference type="InterPro" id="IPR011040">
    <property type="entry name" value="Sialidase"/>
</dbReference>
<dbReference type="InterPro" id="IPR036278">
    <property type="entry name" value="Sialidase_sf"/>
</dbReference>
<keyword evidence="1" id="KW-0732">Signal</keyword>
<dbReference type="GO" id="GO:0005509">
    <property type="term" value="F:calcium ion binding"/>
    <property type="evidence" value="ECO:0007669"/>
    <property type="project" value="InterPro"/>
</dbReference>